<dbReference type="SUPFAM" id="SSF52210">
    <property type="entry name" value="Succinyl-CoA synthetase domains"/>
    <property type="match status" value="2"/>
</dbReference>
<gene>
    <name evidence="5" type="ORF">SAMN04487931_105241</name>
</gene>
<dbReference type="InterPro" id="IPR051538">
    <property type="entry name" value="Acyl-CoA_Synth/Transferase"/>
</dbReference>
<dbReference type="SMART" id="SM00881">
    <property type="entry name" value="CoA_binding"/>
    <property type="match status" value="1"/>
</dbReference>
<evidence type="ECO:0000259" key="4">
    <source>
        <dbReference type="SMART" id="SM00881"/>
    </source>
</evidence>
<dbReference type="GO" id="GO:0016874">
    <property type="term" value="F:ligase activity"/>
    <property type="evidence" value="ECO:0007669"/>
    <property type="project" value="UniProtKB-KW"/>
</dbReference>
<dbReference type="Pfam" id="PF13380">
    <property type="entry name" value="CoA_binding_2"/>
    <property type="match status" value="1"/>
</dbReference>
<evidence type="ECO:0000313" key="6">
    <source>
        <dbReference type="Proteomes" id="UP000199608"/>
    </source>
</evidence>
<dbReference type="Gene3D" id="3.40.50.720">
    <property type="entry name" value="NAD(P)-binding Rossmann-like Domain"/>
    <property type="match status" value="1"/>
</dbReference>
<dbReference type="RefSeq" id="WP_092233593.1">
    <property type="nucleotide sequence ID" value="NZ_FNLL01000005.1"/>
</dbReference>
<evidence type="ECO:0000313" key="5">
    <source>
        <dbReference type="EMBL" id="SDU19822.1"/>
    </source>
</evidence>
<keyword evidence="2" id="KW-0547">Nucleotide-binding</keyword>
<accession>A0A1H2GJX2</accession>
<dbReference type="InterPro" id="IPR003781">
    <property type="entry name" value="CoA-bd"/>
</dbReference>
<proteinExistence type="predicted"/>
<dbReference type="Gene3D" id="3.40.50.261">
    <property type="entry name" value="Succinyl-CoA synthetase domains"/>
    <property type="match status" value="2"/>
</dbReference>
<dbReference type="AlphaFoldDB" id="A0A1H2GJX2"/>
<keyword evidence="1" id="KW-0436">Ligase</keyword>
<dbReference type="PANTHER" id="PTHR43334">
    <property type="entry name" value="ACETATE--COA LIGASE [ADP-FORMING]"/>
    <property type="match status" value="1"/>
</dbReference>
<keyword evidence="3" id="KW-0067">ATP-binding</keyword>
<dbReference type="Pfam" id="PF13607">
    <property type="entry name" value="Succ_CoA_lig"/>
    <property type="match status" value="1"/>
</dbReference>
<dbReference type="SUPFAM" id="SSF51735">
    <property type="entry name" value="NAD(P)-binding Rossmann-fold domains"/>
    <property type="match status" value="1"/>
</dbReference>
<reference evidence="6" key="1">
    <citation type="submission" date="2016-10" db="EMBL/GenBank/DDBJ databases">
        <authorList>
            <person name="Varghese N."/>
            <person name="Submissions S."/>
        </authorList>
    </citation>
    <scope>NUCLEOTIDE SEQUENCE [LARGE SCALE GENOMIC DNA]</scope>
    <source>
        <strain evidence="6">DSM 3384</strain>
    </source>
</reference>
<evidence type="ECO:0000256" key="1">
    <source>
        <dbReference type="ARBA" id="ARBA00022598"/>
    </source>
</evidence>
<sequence length="455" mass="49437">MDLKYLFRPSTMAVIGVSTSQDNHPANVIYNKNHLRYPVKTFPVNPKGGILNRKTLYQQVDHIEENIDMAVIAVRAQFIPKVMEQCIKKGVGGAVIVSGGFAEAGNLSLQQQVIDIAKEASFPFIGPNCLGIYAPDHVDTFFLPGERIIRPDKGNIGFVSQSGGVLVDQMVKFAGQGIGVSLAVSIGNKACVRETDMLEWFEQDFDTKVIAFYVEGFEKREGRQFIKKAEQCSKPIVILKAGKSQKGIEAVSSHTASLAGDYRVFSEIMKQHCVAEADNEYELTSFCEALSCYPKGINGNVGIISLSGGHGVLAADACDLYGLSIPGIEQQTMDAIKEKLSPEIRNIVSLANPLDLTGSSVDSDILTSARYLSRDKNIECILALLIPYSPGVSADIGAKLSQLARNEGKPLIAYVPHEDKYKIIIEGFELNNIPVASSVDGAVMMAKALKRCRPC</sequence>
<dbReference type="Proteomes" id="UP000199608">
    <property type="component" value="Unassembled WGS sequence"/>
</dbReference>
<organism evidence="5 6">
    <name type="scientific">Desulfobacula phenolica</name>
    <dbReference type="NCBI Taxonomy" id="90732"/>
    <lineage>
        <taxon>Bacteria</taxon>
        <taxon>Pseudomonadati</taxon>
        <taxon>Thermodesulfobacteriota</taxon>
        <taxon>Desulfobacteria</taxon>
        <taxon>Desulfobacterales</taxon>
        <taxon>Desulfobacteraceae</taxon>
        <taxon>Desulfobacula</taxon>
    </lineage>
</organism>
<dbReference type="EMBL" id="FNLL01000005">
    <property type="protein sequence ID" value="SDU19822.1"/>
    <property type="molecule type" value="Genomic_DNA"/>
</dbReference>
<dbReference type="InterPro" id="IPR016102">
    <property type="entry name" value="Succinyl-CoA_synth-like"/>
</dbReference>
<keyword evidence="6" id="KW-1185">Reference proteome</keyword>
<name>A0A1H2GJX2_9BACT</name>
<evidence type="ECO:0000256" key="3">
    <source>
        <dbReference type="ARBA" id="ARBA00022840"/>
    </source>
</evidence>
<dbReference type="InterPro" id="IPR032875">
    <property type="entry name" value="Succ_CoA_lig_flav_dom"/>
</dbReference>
<protein>
    <submittedName>
        <fullName evidence="5">Acyl-CoA synthetase (NDP forming)</fullName>
    </submittedName>
</protein>
<feature type="domain" description="CoA-binding" evidence="4">
    <location>
        <begin position="6"/>
        <end position="101"/>
    </location>
</feature>
<evidence type="ECO:0000256" key="2">
    <source>
        <dbReference type="ARBA" id="ARBA00022741"/>
    </source>
</evidence>
<dbReference type="InterPro" id="IPR036291">
    <property type="entry name" value="NAD(P)-bd_dom_sf"/>
</dbReference>
<dbReference type="GO" id="GO:0005524">
    <property type="term" value="F:ATP binding"/>
    <property type="evidence" value="ECO:0007669"/>
    <property type="project" value="UniProtKB-KW"/>
</dbReference>
<dbReference type="PANTHER" id="PTHR43334:SF2">
    <property type="entry name" value="ACETATE--COA LIGASE [ADP-FORMING]"/>
    <property type="match status" value="1"/>
</dbReference>